<dbReference type="InterPro" id="IPR050189">
    <property type="entry name" value="MFS_Efflux_Transporters"/>
</dbReference>
<dbReference type="CDD" id="cd17324">
    <property type="entry name" value="MFS_NepI_like"/>
    <property type="match status" value="1"/>
</dbReference>
<evidence type="ECO:0000313" key="9">
    <source>
        <dbReference type="Proteomes" id="UP001596302"/>
    </source>
</evidence>
<dbReference type="RefSeq" id="WP_379587070.1">
    <property type="nucleotide sequence ID" value="NZ_JBHSQW010000039.1"/>
</dbReference>
<dbReference type="InterPro" id="IPR011701">
    <property type="entry name" value="MFS"/>
</dbReference>
<dbReference type="InterPro" id="IPR020846">
    <property type="entry name" value="MFS_dom"/>
</dbReference>
<dbReference type="PROSITE" id="PS50850">
    <property type="entry name" value="MFS"/>
    <property type="match status" value="1"/>
</dbReference>
<evidence type="ECO:0000256" key="5">
    <source>
        <dbReference type="ARBA" id="ARBA00023136"/>
    </source>
</evidence>
<organism evidence="8 9">
    <name type="scientific">Pseudonocardia hispaniensis</name>
    <dbReference type="NCBI Taxonomy" id="904933"/>
    <lineage>
        <taxon>Bacteria</taxon>
        <taxon>Bacillati</taxon>
        <taxon>Actinomycetota</taxon>
        <taxon>Actinomycetes</taxon>
        <taxon>Pseudonocardiales</taxon>
        <taxon>Pseudonocardiaceae</taxon>
        <taxon>Pseudonocardia</taxon>
    </lineage>
</organism>
<evidence type="ECO:0000256" key="2">
    <source>
        <dbReference type="ARBA" id="ARBA00022475"/>
    </source>
</evidence>
<feature type="transmembrane region" description="Helical" evidence="6">
    <location>
        <begin position="342"/>
        <end position="372"/>
    </location>
</feature>
<dbReference type="PANTHER" id="PTHR43124">
    <property type="entry name" value="PURINE EFFLUX PUMP PBUE"/>
    <property type="match status" value="1"/>
</dbReference>
<feature type="transmembrane region" description="Helical" evidence="6">
    <location>
        <begin position="228"/>
        <end position="251"/>
    </location>
</feature>
<dbReference type="Proteomes" id="UP001596302">
    <property type="component" value="Unassembled WGS sequence"/>
</dbReference>
<evidence type="ECO:0000256" key="4">
    <source>
        <dbReference type="ARBA" id="ARBA00022989"/>
    </source>
</evidence>
<protein>
    <submittedName>
        <fullName evidence="8">MFS transporter</fullName>
    </submittedName>
</protein>
<keyword evidence="5 6" id="KW-0472">Membrane</keyword>
<feature type="transmembrane region" description="Helical" evidence="6">
    <location>
        <begin position="99"/>
        <end position="116"/>
    </location>
</feature>
<feature type="domain" description="Major facilitator superfamily (MFS) profile" evidence="7">
    <location>
        <begin position="4"/>
        <end position="376"/>
    </location>
</feature>
<comment type="subcellular location">
    <subcellularLocation>
        <location evidence="1">Cell membrane</location>
        <topology evidence="1">Multi-pass membrane protein</topology>
    </subcellularLocation>
</comment>
<reference evidence="9" key="1">
    <citation type="journal article" date="2019" name="Int. J. Syst. Evol. Microbiol.">
        <title>The Global Catalogue of Microorganisms (GCM) 10K type strain sequencing project: providing services to taxonomists for standard genome sequencing and annotation.</title>
        <authorList>
            <consortium name="The Broad Institute Genomics Platform"/>
            <consortium name="The Broad Institute Genome Sequencing Center for Infectious Disease"/>
            <person name="Wu L."/>
            <person name="Ma J."/>
        </authorList>
    </citation>
    <scope>NUCLEOTIDE SEQUENCE [LARGE SCALE GENOMIC DNA]</scope>
    <source>
        <strain evidence="9">CCM 8391</strain>
    </source>
</reference>
<gene>
    <name evidence="8" type="ORF">ACFQE5_19620</name>
</gene>
<dbReference type="EMBL" id="JBHSQW010000039">
    <property type="protein sequence ID" value="MFC5996416.1"/>
    <property type="molecule type" value="Genomic_DNA"/>
</dbReference>
<proteinExistence type="predicted"/>
<dbReference type="Gene3D" id="1.20.1250.20">
    <property type="entry name" value="MFS general substrate transporter like domains"/>
    <property type="match status" value="2"/>
</dbReference>
<dbReference type="Pfam" id="PF07690">
    <property type="entry name" value="MFS_1"/>
    <property type="match status" value="1"/>
</dbReference>
<sequence>MSARTYLLAGGAFAVGTSAYIVSGVLPDISAELDVSVGTAGQLVTAFAIAYAISAPLLAAATGRWERRTLLVVALLVASLGNALAALAPNFPLLMGTRVLSALGAAVYTPAATLVATQLSPPQRRGRAVAIVFGGLTFALVLGVPAGNLLGGVLGYRGVFALVAIASLMAAIAVRLAVPTVAAPPPVGLRARFAVAADRRVLMVLSMSVLGVLAAMTVFTYITPLLAAATHVQGAVVSALLLAYGVGAMLGNGIGGRLTDRFGPRRPLRLSFVLFVLAVATLPLTLATVPGAAAVLFVWGAITWSVNPPIQSWLIELAPAGSGLLLSLNASAIYLGAGLSGVFGAIVIGTAGVLALPPVAAALAVLAVVLLLRASRQGPVDPAAPAAPQPAAVASAE</sequence>
<evidence type="ECO:0000256" key="3">
    <source>
        <dbReference type="ARBA" id="ARBA00022692"/>
    </source>
</evidence>
<feature type="transmembrane region" description="Helical" evidence="6">
    <location>
        <begin position="201"/>
        <end position="222"/>
    </location>
</feature>
<dbReference type="PANTHER" id="PTHR43124:SF10">
    <property type="entry name" value="PURINE EFFLUX PUMP PBUE"/>
    <property type="match status" value="1"/>
</dbReference>
<feature type="transmembrane region" description="Helical" evidence="6">
    <location>
        <begin position="128"/>
        <end position="147"/>
    </location>
</feature>
<evidence type="ECO:0000313" key="8">
    <source>
        <dbReference type="EMBL" id="MFC5996416.1"/>
    </source>
</evidence>
<dbReference type="SUPFAM" id="SSF103473">
    <property type="entry name" value="MFS general substrate transporter"/>
    <property type="match status" value="1"/>
</dbReference>
<keyword evidence="3 6" id="KW-0812">Transmembrane</keyword>
<feature type="transmembrane region" description="Helical" evidence="6">
    <location>
        <begin position="159"/>
        <end position="181"/>
    </location>
</feature>
<feature type="transmembrane region" description="Helical" evidence="6">
    <location>
        <begin position="43"/>
        <end position="62"/>
    </location>
</feature>
<feature type="transmembrane region" description="Helical" evidence="6">
    <location>
        <begin position="272"/>
        <end position="302"/>
    </location>
</feature>
<keyword evidence="9" id="KW-1185">Reference proteome</keyword>
<keyword evidence="4 6" id="KW-1133">Transmembrane helix</keyword>
<feature type="transmembrane region" description="Helical" evidence="6">
    <location>
        <begin position="314"/>
        <end position="335"/>
    </location>
</feature>
<evidence type="ECO:0000256" key="6">
    <source>
        <dbReference type="SAM" id="Phobius"/>
    </source>
</evidence>
<comment type="caution">
    <text evidence="8">The sequence shown here is derived from an EMBL/GenBank/DDBJ whole genome shotgun (WGS) entry which is preliminary data.</text>
</comment>
<dbReference type="InterPro" id="IPR036259">
    <property type="entry name" value="MFS_trans_sf"/>
</dbReference>
<evidence type="ECO:0000256" key="1">
    <source>
        <dbReference type="ARBA" id="ARBA00004651"/>
    </source>
</evidence>
<name>A0ABW1J6B5_9PSEU</name>
<evidence type="ECO:0000259" key="7">
    <source>
        <dbReference type="PROSITE" id="PS50850"/>
    </source>
</evidence>
<accession>A0ABW1J6B5</accession>
<feature type="transmembrane region" description="Helical" evidence="6">
    <location>
        <begin position="69"/>
        <end position="87"/>
    </location>
</feature>
<keyword evidence="2" id="KW-1003">Cell membrane</keyword>